<dbReference type="PANTHER" id="PTHR34873">
    <property type="entry name" value="SSR1766 PROTEIN"/>
    <property type="match status" value="1"/>
</dbReference>
<dbReference type="GO" id="GO:0016787">
    <property type="term" value="F:hydrolase activity"/>
    <property type="evidence" value="ECO:0007669"/>
    <property type="project" value="UniProtKB-KW"/>
</dbReference>
<evidence type="ECO:0000256" key="7">
    <source>
        <dbReference type="ARBA" id="ARBA00023016"/>
    </source>
</evidence>
<dbReference type="EMBL" id="SFAV01000035">
    <property type="protein sequence ID" value="TRU92268.1"/>
    <property type="molecule type" value="Genomic_DNA"/>
</dbReference>
<evidence type="ECO:0000256" key="3">
    <source>
        <dbReference type="ARBA" id="ARBA00022722"/>
    </source>
</evidence>
<dbReference type="AlphaFoldDB" id="A0A552J915"/>
<evidence type="ECO:0000256" key="4">
    <source>
        <dbReference type="ARBA" id="ARBA00022759"/>
    </source>
</evidence>
<evidence type="ECO:0000256" key="5">
    <source>
        <dbReference type="ARBA" id="ARBA00022801"/>
    </source>
</evidence>
<name>A0A552J915_9CHRO</name>
<evidence type="ECO:0000256" key="1">
    <source>
        <dbReference type="ARBA" id="ARBA00006620"/>
    </source>
</evidence>
<keyword evidence="2" id="KW-1277">Toxin-antitoxin system</keyword>
<comment type="caution">
    <text evidence="8">The sequence shown here is derived from an EMBL/GenBank/DDBJ whole genome shotgun (WGS) entry which is preliminary data.</text>
</comment>
<keyword evidence="5" id="KW-0378">Hydrolase</keyword>
<dbReference type="GO" id="GO:0003729">
    <property type="term" value="F:mRNA binding"/>
    <property type="evidence" value="ECO:0007669"/>
    <property type="project" value="InterPro"/>
</dbReference>
<dbReference type="GO" id="GO:0004519">
    <property type="term" value="F:endonuclease activity"/>
    <property type="evidence" value="ECO:0007669"/>
    <property type="project" value="UniProtKB-KW"/>
</dbReference>
<evidence type="ECO:0000256" key="2">
    <source>
        <dbReference type="ARBA" id="ARBA00022649"/>
    </source>
</evidence>
<evidence type="ECO:0000256" key="6">
    <source>
        <dbReference type="ARBA" id="ARBA00022884"/>
    </source>
</evidence>
<proteinExistence type="inferred from homology"/>
<dbReference type="Gene3D" id="3.30.920.30">
    <property type="entry name" value="Hypothetical protein"/>
    <property type="match status" value="1"/>
</dbReference>
<keyword evidence="3" id="KW-0540">Nuclease</keyword>
<organism evidence="8 9">
    <name type="scientific">Microcystis novacekii Mn_MB_F_20050700_S1D</name>
    <dbReference type="NCBI Taxonomy" id="2486266"/>
    <lineage>
        <taxon>Bacteria</taxon>
        <taxon>Bacillati</taxon>
        <taxon>Cyanobacteriota</taxon>
        <taxon>Cyanophyceae</taxon>
        <taxon>Oscillatoriophycideae</taxon>
        <taxon>Chroococcales</taxon>
        <taxon>Microcystaceae</taxon>
        <taxon>Microcystis</taxon>
    </lineage>
</organism>
<gene>
    <name evidence="8" type="ORF">EWV54_03015</name>
</gene>
<dbReference type="SUPFAM" id="SSF54786">
    <property type="entry name" value="YcfA/nrd intein domain"/>
    <property type="match status" value="1"/>
</dbReference>
<dbReference type="PANTHER" id="PTHR34873:SF3">
    <property type="entry name" value="ADDICTION MODULE TOXIN, HICA FAMILY"/>
    <property type="match status" value="1"/>
</dbReference>
<reference evidence="8 9" key="1">
    <citation type="submission" date="2019-01" db="EMBL/GenBank/DDBJ databases">
        <title>Coherence of Microcystis species and biogeography revealed through population genomics.</title>
        <authorList>
            <person name="Perez-Carrascal O.M."/>
            <person name="Terrat Y."/>
            <person name="Giani A."/>
            <person name="Fortin N."/>
            <person name="Tromas N."/>
            <person name="Shapiro B.J."/>
        </authorList>
    </citation>
    <scope>NUCLEOTIDE SEQUENCE [LARGE SCALE GENOMIC DNA]</scope>
    <source>
        <strain evidence="8">Mn_MB_F_20050700_S1D</strain>
    </source>
</reference>
<dbReference type="Proteomes" id="UP000319191">
    <property type="component" value="Unassembled WGS sequence"/>
</dbReference>
<dbReference type="InterPro" id="IPR038570">
    <property type="entry name" value="HicA_sf"/>
</dbReference>
<sequence>MKSISGKKLCKVVERFGWKLATIKGSHYIYIKENISAIIVIPIHGNRDLPIGTLKGILKDSGLTEDDI</sequence>
<dbReference type="Pfam" id="PF07927">
    <property type="entry name" value="HicA_toxin"/>
    <property type="match status" value="1"/>
</dbReference>
<accession>A0A552J915</accession>
<evidence type="ECO:0000313" key="8">
    <source>
        <dbReference type="EMBL" id="TRU92268.1"/>
    </source>
</evidence>
<dbReference type="InterPro" id="IPR012933">
    <property type="entry name" value="HicA_mRNA_interferase"/>
</dbReference>
<evidence type="ECO:0000313" key="9">
    <source>
        <dbReference type="Proteomes" id="UP000319191"/>
    </source>
</evidence>
<protein>
    <submittedName>
        <fullName evidence="8">Type II toxin-antitoxin system HicA family toxin</fullName>
    </submittedName>
</protein>
<keyword evidence="6" id="KW-0694">RNA-binding</keyword>
<comment type="similarity">
    <text evidence="1">Belongs to the HicA mRNA interferase family.</text>
</comment>
<keyword evidence="4" id="KW-0255">Endonuclease</keyword>
<keyword evidence="7" id="KW-0346">Stress response</keyword>